<name>A0AAE0CSU7_9ROSI</name>
<feature type="domain" description="DUF4283" evidence="1">
    <location>
        <begin position="34"/>
        <end position="107"/>
    </location>
</feature>
<gene>
    <name evidence="2" type="ORF">Ddye_000177</name>
</gene>
<protein>
    <recommendedName>
        <fullName evidence="1">DUF4283 domain-containing protein</fullName>
    </recommendedName>
</protein>
<sequence length="113" mass="13273">MRMILQHFVRLCLMKELEGPVQNLDSDLKVDGERKLSLCLVGKVLVNKLINHDVFRWVLLRIWKVRENISVEAVRENVFTFHFHNTKDGRRVLKGGPWSFDNFLIVLILDSNT</sequence>
<organism evidence="2 3">
    <name type="scientific">Dipteronia dyeriana</name>
    <dbReference type="NCBI Taxonomy" id="168575"/>
    <lineage>
        <taxon>Eukaryota</taxon>
        <taxon>Viridiplantae</taxon>
        <taxon>Streptophyta</taxon>
        <taxon>Embryophyta</taxon>
        <taxon>Tracheophyta</taxon>
        <taxon>Spermatophyta</taxon>
        <taxon>Magnoliopsida</taxon>
        <taxon>eudicotyledons</taxon>
        <taxon>Gunneridae</taxon>
        <taxon>Pentapetalae</taxon>
        <taxon>rosids</taxon>
        <taxon>malvids</taxon>
        <taxon>Sapindales</taxon>
        <taxon>Sapindaceae</taxon>
        <taxon>Hippocastanoideae</taxon>
        <taxon>Acereae</taxon>
        <taxon>Dipteronia</taxon>
    </lineage>
</organism>
<evidence type="ECO:0000313" key="3">
    <source>
        <dbReference type="Proteomes" id="UP001280121"/>
    </source>
</evidence>
<dbReference type="Proteomes" id="UP001280121">
    <property type="component" value="Unassembled WGS sequence"/>
</dbReference>
<dbReference type="Pfam" id="PF14111">
    <property type="entry name" value="DUF4283"/>
    <property type="match status" value="1"/>
</dbReference>
<proteinExistence type="predicted"/>
<evidence type="ECO:0000259" key="1">
    <source>
        <dbReference type="Pfam" id="PF14111"/>
    </source>
</evidence>
<accession>A0AAE0CSU7</accession>
<dbReference type="EMBL" id="JANJYI010000001">
    <property type="protein sequence ID" value="KAK2661603.1"/>
    <property type="molecule type" value="Genomic_DNA"/>
</dbReference>
<reference evidence="2" key="1">
    <citation type="journal article" date="2023" name="Plant J.">
        <title>Genome sequences and population genomics provide insights into the demographic history, inbreeding, and mutation load of two 'living fossil' tree species of Dipteronia.</title>
        <authorList>
            <person name="Feng Y."/>
            <person name="Comes H.P."/>
            <person name="Chen J."/>
            <person name="Zhu S."/>
            <person name="Lu R."/>
            <person name="Zhang X."/>
            <person name="Li P."/>
            <person name="Qiu J."/>
            <person name="Olsen K.M."/>
            <person name="Qiu Y."/>
        </authorList>
    </citation>
    <scope>NUCLEOTIDE SEQUENCE</scope>
    <source>
        <strain evidence="2">KIB01</strain>
    </source>
</reference>
<keyword evidence="3" id="KW-1185">Reference proteome</keyword>
<dbReference type="InterPro" id="IPR025558">
    <property type="entry name" value="DUF4283"/>
</dbReference>
<dbReference type="AlphaFoldDB" id="A0AAE0CSU7"/>
<evidence type="ECO:0000313" key="2">
    <source>
        <dbReference type="EMBL" id="KAK2661603.1"/>
    </source>
</evidence>
<comment type="caution">
    <text evidence="2">The sequence shown here is derived from an EMBL/GenBank/DDBJ whole genome shotgun (WGS) entry which is preliminary data.</text>
</comment>